<evidence type="ECO:0000256" key="1">
    <source>
        <dbReference type="SAM" id="MobiDB-lite"/>
    </source>
</evidence>
<evidence type="ECO:0000313" key="2">
    <source>
        <dbReference type="EMBL" id="CAK6441467.1"/>
    </source>
</evidence>
<organism evidence="2 3">
    <name type="scientific">Pipistrellus nathusii</name>
    <name type="common">Nathusius' pipistrelle</name>
    <dbReference type="NCBI Taxonomy" id="59473"/>
    <lineage>
        <taxon>Eukaryota</taxon>
        <taxon>Metazoa</taxon>
        <taxon>Chordata</taxon>
        <taxon>Craniata</taxon>
        <taxon>Vertebrata</taxon>
        <taxon>Euteleostomi</taxon>
        <taxon>Mammalia</taxon>
        <taxon>Eutheria</taxon>
        <taxon>Laurasiatheria</taxon>
        <taxon>Chiroptera</taxon>
        <taxon>Yangochiroptera</taxon>
        <taxon>Vespertilionidae</taxon>
        <taxon>Pipistrellus</taxon>
    </lineage>
</organism>
<feature type="compositionally biased region" description="Basic residues" evidence="1">
    <location>
        <begin position="17"/>
        <end position="28"/>
    </location>
</feature>
<evidence type="ECO:0000313" key="3">
    <source>
        <dbReference type="Proteomes" id="UP001314169"/>
    </source>
</evidence>
<feature type="region of interest" description="Disordered" evidence="1">
    <location>
        <begin position="95"/>
        <end position="154"/>
    </location>
</feature>
<proteinExistence type="predicted"/>
<protein>
    <submittedName>
        <fullName evidence="2">Uncharacterized protein</fullName>
    </submittedName>
</protein>
<feature type="compositionally biased region" description="Low complexity" evidence="1">
    <location>
        <begin position="102"/>
        <end position="111"/>
    </location>
</feature>
<feature type="compositionally biased region" description="Low complexity" evidence="1">
    <location>
        <begin position="33"/>
        <end position="45"/>
    </location>
</feature>
<dbReference type="Proteomes" id="UP001314169">
    <property type="component" value="Chromosome 2"/>
</dbReference>
<reference evidence="2" key="1">
    <citation type="submission" date="2023-12" db="EMBL/GenBank/DDBJ databases">
        <authorList>
            <person name="Brown T."/>
        </authorList>
    </citation>
    <scope>NUCLEOTIDE SEQUENCE</scope>
</reference>
<sequence>MLKSSEVFQCFLKRPARKRLKKKKRKKKGDAGPGKAAGAAPRPGDLAAFAGGRAVSGKEPAVWREGRLLVFSSVRALFSVLAWKWLREFLQGRLPRPVPARSPSAGPEVAGGAPGAGASAGRGRAQLAAPGGGGPAPAPRGPDSDCAAGAARPT</sequence>
<keyword evidence="3" id="KW-1185">Reference proteome</keyword>
<feature type="region of interest" description="Disordered" evidence="1">
    <location>
        <begin position="17"/>
        <end position="45"/>
    </location>
</feature>
<gene>
    <name evidence="2" type="ORF">MPIPNATIZW_LOCUS9773</name>
</gene>
<accession>A0ABN9ZT92</accession>
<dbReference type="EMBL" id="OY882859">
    <property type="protein sequence ID" value="CAK6441467.1"/>
    <property type="molecule type" value="Genomic_DNA"/>
</dbReference>
<name>A0ABN9ZT92_PIPNA</name>